<protein>
    <submittedName>
        <fullName evidence="1">Uncharacterized protein</fullName>
    </submittedName>
</protein>
<dbReference type="AlphaFoldDB" id="A0A2N9I924"/>
<name>A0A2N9I924_FAGSY</name>
<reference evidence="1" key="1">
    <citation type="submission" date="2018-02" db="EMBL/GenBank/DDBJ databases">
        <authorList>
            <person name="Cohen D.B."/>
            <person name="Kent A.D."/>
        </authorList>
    </citation>
    <scope>NUCLEOTIDE SEQUENCE</scope>
</reference>
<evidence type="ECO:0000313" key="1">
    <source>
        <dbReference type="EMBL" id="SPD20351.1"/>
    </source>
</evidence>
<sequence>MFGRKQTWGFLPSGVFLGYPWRFGGKPIKATSFKKPFQNRRAFIAMEPIRHLYCLLRWDLVPKSSI</sequence>
<dbReference type="EMBL" id="OIVN01005001">
    <property type="protein sequence ID" value="SPD20351.1"/>
    <property type="molecule type" value="Genomic_DNA"/>
</dbReference>
<accession>A0A2N9I924</accession>
<organism evidence="1">
    <name type="scientific">Fagus sylvatica</name>
    <name type="common">Beechnut</name>
    <dbReference type="NCBI Taxonomy" id="28930"/>
    <lineage>
        <taxon>Eukaryota</taxon>
        <taxon>Viridiplantae</taxon>
        <taxon>Streptophyta</taxon>
        <taxon>Embryophyta</taxon>
        <taxon>Tracheophyta</taxon>
        <taxon>Spermatophyta</taxon>
        <taxon>Magnoliopsida</taxon>
        <taxon>eudicotyledons</taxon>
        <taxon>Gunneridae</taxon>
        <taxon>Pentapetalae</taxon>
        <taxon>rosids</taxon>
        <taxon>fabids</taxon>
        <taxon>Fagales</taxon>
        <taxon>Fagaceae</taxon>
        <taxon>Fagus</taxon>
    </lineage>
</organism>
<gene>
    <name evidence="1" type="ORF">FSB_LOCUS48233</name>
</gene>
<proteinExistence type="predicted"/>